<proteinExistence type="predicted"/>
<reference evidence="3" key="1">
    <citation type="submission" date="2017-01" db="EMBL/GenBank/DDBJ databases">
        <title>Draft genome of the species Salinivibrio costicola subsp. alcaliphilus.</title>
        <authorList>
            <person name="Lopez-Hermoso C."/>
            <person name="De La Haba R."/>
            <person name="Sanchez-Porro C."/>
            <person name="Ventosa A."/>
        </authorList>
    </citation>
    <scope>NUCLEOTIDE SEQUENCE [LARGE SCALE GENOMIC DNA]</scope>
    <source>
        <strain evidence="3">CBH448</strain>
    </source>
</reference>
<gene>
    <name evidence="2" type="ORF">BZJ21_02605</name>
</gene>
<dbReference type="RefSeq" id="WP_077669058.1">
    <property type="nucleotide sequence ID" value="NZ_MUFR01000005.1"/>
</dbReference>
<evidence type="ECO:0008006" key="4">
    <source>
        <dbReference type="Google" id="ProtNLM"/>
    </source>
</evidence>
<evidence type="ECO:0000313" key="3">
    <source>
        <dbReference type="Proteomes" id="UP000189431"/>
    </source>
</evidence>
<keyword evidence="1" id="KW-0732">Signal</keyword>
<protein>
    <recommendedName>
        <fullName evidence="4">DUF2780 domain-containing protein</fullName>
    </recommendedName>
</protein>
<comment type="caution">
    <text evidence="2">The sequence shown here is derived from an EMBL/GenBank/DDBJ whole genome shotgun (WGS) entry which is preliminary data.</text>
</comment>
<feature type="chain" id="PRO_5047072890" description="DUF2780 domain-containing protein" evidence="1">
    <location>
        <begin position="22"/>
        <end position="160"/>
    </location>
</feature>
<dbReference type="EMBL" id="MUFR01000005">
    <property type="protein sequence ID" value="OOF34933.1"/>
    <property type="molecule type" value="Genomic_DNA"/>
</dbReference>
<sequence>MKYTATLLTLSSLLLTTPSYALFGQGDKTTDVMTQMATQFAGDEVSQSPLVKSITEQVDVSPAQATGGAGALLAMAANGLTGSDQQELASLRPDLSSLSSLLGDNASAGGIGSMGDVYRAAEKLGIDAATLKQFVPVVLDYLGQQGASDGLLSSLTQLWP</sequence>
<organism evidence="2 3">
    <name type="scientific">Salinivibrio costicola subsp. alcaliphilus</name>
    <dbReference type="NCBI Taxonomy" id="272773"/>
    <lineage>
        <taxon>Bacteria</taxon>
        <taxon>Pseudomonadati</taxon>
        <taxon>Pseudomonadota</taxon>
        <taxon>Gammaproteobacteria</taxon>
        <taxon>Vibrionales</taxon>
        <taxon>Vibrionaceae</taxon>
        <taxon>Salinivibrio</taxon>
    </lineage>
</organism>
<accession>A0ABX3KT59</accession>
<name>A0ABX3KT59_SALCS</name>
<feature type="signal peptide" evidence="1">
    <location>
        <begin position="1"/>
        <end position="21"/>
    </location>
</feature>
<dbReference type="InterPro" id="IPR021302">
    <property type="entry name" value="DUF2780_VcgC/VcgE"/>
</dbReference>
<evidence type="ECO:0000313" key="2">
    <source>
        <dbReference type="EMBL" id="OOF34933.1"/>
    </source>
</evidence>
<keyword evidence="3" id="KW-1185">Reference proteome</keyword>
<dbReference type="Proteomes" id="UP000189431">
    <property type="component" value="Unassembled WGS sequence"/>
</dbReference>
<dbReference type="Pfam" id="PF11075">
    <property type="entry name" value="DUF2780"/>
    <property type="match status" value="1"/>
</dbReference>
<evidence type="ECO:0000256" key="1">
    <source>
        <dbReference type="SAM" id="SignalP"/>
    </source>
</evidence>